<evidence type="ECO:0000256" key="1">
    <source>
        <dbReference type="SAM" id="MobiDB-lite"/>
    </source>
</evidence>
<reference evidence="2" key="1">
    <citation type="submission" date="2021-03" db="EMBL/GenBank/DDBJ databases">
        <title>Draft genome sequence of rust myrtle Austropuccinia psidii MF-1, a brazilian biotype.</title>
        <authorList>
            <person name="Quecine M.C."/>
            <person name="Pachon D.M.R."/>
            <person name="Bonatelli M.L."/>
            <person name="Correr F.H."/>
            <person name="Franceschini L.M."/>
            <person name="Leite T.F."/>
            <person name="Margarido G.R.A."/>
            <person name="Almeida C.A."/>
            <person name="Ferrarezi J.A."/>
            <person name="Labate C.A."/>
        </authorList>
    </citation>
    <scope>NUCLEOTIDE SEQUENCE</scope>
    <source>
        <strain evidence="2">MF-1</strain>
    </source>
</reference>
<organism evidence="2 3">
    <name type="scientific">Austropuccinia psidii MF-1</name>
    <dbReference type="NCBI Taxonomy" id="1389203"/>
    <lineage>
        <taxon>Eukaryota</taxon>
        <taxon>Fungi</taxon>
        <taxon>Dikarya</taxon>
        <taxon>Basidiomycota</taxon>
        <taxon>Pucciniomycotina</taxon>
        <taxon>Pucciniomycetes</taxon>
        <taxon>Pucciniales</taxon>
        <taxon>Sphaerophragmiaceae</taxon>
        <taxon>Austropuccinia</taxon>
    </lineage>
</organism>
<dbReference type="Proteomes" id="UP000765509">
    <property type="component" value="Unassembled WGS sequence"/>
</dbReference>
<protein>
    <submittedName>
        <fullName evidence="2">Uncharacterized protein</fullName>
    </submittedName>
</protein>
<evidence type="ECO:0000313" key="3">
    <source>
        <dbReference type="Proteomes" id="UP000765509"/>
    </source>
</evidence>
<dbReference type="EMBL" id="AVOT02000139">
    <property type="protein sequence ID" value="MBW0461298.1"/>
    <property type="molecule type" value="Genomic_DNA"/>
</dbReference>
<name>A0A9Q3B9N6_9BASI</name>
<comment type="caution">
    <text evidence="2">The sequence shown here is derived from an EMBL/GenBank/DDBJ whole genome shotgun (WGS) entry which is preliminary data.</text>
</comment>
<feature type="compositionally biased region" description="Polar residues" evidence="1">
    <location>
        <begin position="82"/>
        <end position="96"/>
    </location>
</feature>
<dbReference type="AlphaFoldDB" id="A0A9Q3B9N6"/>
<keyword evidence="3" id="KW-1185">Reference proteome</keyword>
<sequence>MVRQENIQTASTVTSIIPTSTFNCDHSITVISAQNNQPETIFFQSINLNISNTLQKAKNVANRASYNTSGRSQNNDRHDFGRSQSVTEGQGSVNESQTHKLCHSEAYGTVLTSKRAYNATRSLSRNLQSQPEDFQQILEVQRVPDPFISVEKLHQFVPDCANVSGQSQNLKVSQLMASIDGKEKHDAFHSSMEGK</sequence>
<accession>A0A9Q3B9N6</accession>
<proteinExistence type="predicted"/>
<feature type="region of interest" description="Disordered" evidence="1">
    <location>
        <begin position="63"/>
        <end position="99"/>
    </location>
</feature>
<evidence type="ECO:0000313" key="2">
    <source>
        <dbReference type="EMBL" id="MBW0461298.1"/>
    </source>
</evidence>
<feature type="compositionally biased region" description="Polar residues" evidence="1">
    <location>
        <begin position="63"/>
        <end position="73"/>
    </location>
</feature>
<gene>
    <name evidence="2" type="ORF">O181_001013</name>
</gene>